<accession>A0AAN9HH88</accession>
<proteinExistence type="predicted"/>
<name>A0AAN9HH88_9TELE</name>
<gene>
    <name evidence="3" type="ORF">R3I93_002355</name>
</gene>
<dbReference type="AlphaFoldDB" id="A0AAN9HH88"/>
<dbReference type="PROSITE" id="PS50020">
    <property type="entry name" value="WW_DOMAIN_2"/>
    <property type="match status" value="1"/>
</dbReference>
<dbReference type="Proteomes" id="UP001364617">
    <property type="component" value="Unassembled WGS sequence"/>
</dbReference>
<dbReference type="InterPro" id="IPR036020">
    <property type="entry name" value="WW_dom_sf"/>
</dbReference>
<dbReference type="CDD" id="cd00201">
    <property type="entry name" value="WW"/>
    <property type="match status" value="1"/>
</dbReference>
<evidence type="ECO:0000313" key="3">
    <source>
        <dbReference type="EMBL" id="KAK7175417.1"/>
    </source>
</evidence>
<organism evidence="3 4">
    <name type="scientific">Phoxinus phoxinus</name>
    <name type="common">Eurasian minnow</name>
    <dbReference type="NCBI Taxonomy" id="58324"/>
    <lineage>
        <taxon>Eukaryota</taxon>
        <taxon>Metazoa</taxon>
        <taxon>Chordata</taxon>
        <taxon>Craniata</taxon>
        <taxon>Vertebrata</taxon>
        <taxon>Euteleostomi</taxon>
        <taxon>Actinopterygii</taxon>
        <taxon>Neopterygii</taxon>
        <taxon>Teleostei</taxon>
        <taxon>Ostariophysi</taxon>
        <taxon>Cypriniformes</taxon>
        <taxon>Leuciscidae</taxon>
        <taxon>Phoxininae</taxon>
        <taxon>Phoxinus</taxon>
    </lineage>
</organism>
<reference evidence="3 4" key="1">
    <citation type="submission" date="2024-02" db="EMBL/GenBank/DDBJ databases">
        <title>Chromosome-level genome assembly of the Eurasian Minnow (Phoxinus phoxinus).</title>
        <authorList>
            <person name="Oriowo T.O."/>
            <person name="Martin S."/>
            <person name="Stange M."/>
            <person name="Chrysostomakis Y."/>
            <person name="Brown T."/>
            <person name="Winkler S."/>
            <person name="Kukowka S."/>
            <person name="Myers E.W."/>
            <person name="Bohne A."/>
        </authorList>
    </citation>
    <scope>NUCLEOTIDE SEQUENCE [LARGE SCALE GENOMIC DNA]</scope>
    <source>
        <strain evidence="3">ZFMK-TIS-60720</strain>
        <tissue evidence="3">Whole Organism</tissue>
    </source>
</reference>
<dbReference type="Gene3D" id="2.20.70.10">
    <property type="match status" value="1"/>
</dbReference>
<evidence type="ECO:0000256" key="1">
    <source>
        <dbReference type="SAM" id="MobiDB-lite"/>
    </source>
</evidence>
<dbReference type="PROSITE" id="PS01159">
    <property type="entry name" value="WW_DOMAIN_1"/>
    <property type="match status" value="1"/>
</dbReference>
<feature type="region of interest" description="Disordered" evidence="1">
    <location>
        <begin position="40"/>
        <end position="81"/>
    </location>
</feature>
<sequence>MQKPEVCCMPTEEIENASLPVGWKSYRSPEGRKYYVNPSTKETTWERPSTSTTISKATGSHRHSVNGRQSLGASGHVPEHQDVSLRKTNISNQVQSHFEISPAHEYRIKQI</sequence>
<dbReference type="SMART" id="SM00456">
    <property type="entry name" value="WW"/>
    <property type="match status" value="1"/>
</dbReference>
<dbReference type="Pfam" id="PF00397">
    <property type="entry name" value="WW"/>
    <property type="match status" value="1"/>
</dbReference>
<evidence type="ECO:0000259" key="2">
    <source>
        <dbReference type="PROSITE" id="PS50020"/>
    </source>
</evidence>
<feature type="compositionally biased region" description="Polar residues" evidence="1">
    <location>
        <begin position="40"/>
        <end position="58"/>
    </location>
</feature>
<dbReference type="SUPFAM" id="SSF51045">
    <property type="entry name" value="WW domain"/>
    <property type="match status" value="1"/>
</dbReference>
<protein>
    <recommendedName>
        <fullName evidence="2">WW domain-containing protein</fullName>
    </recommendedName>
</protein>
<dbReference type="EMBL" id="JAYKXH010000002">
    <property type="protein sequence ID" value="KAK7175417.1"/>
    <property type="molecule type" value="Genomic_DNA"/>
</dbReference>
<dbReference type="InterPro" id="IPR001202">
    <property type="entry name" value="WW_dom"/>
</dbReference>
<keyword evidence="4" id="KW-1185">Reference proteome</keyword>
<feature type="domain" description="WW" evidence="2">
    <location>
        <begin position="17"/>
        <end position="50"/>
    </location>
</feature>
<evidence type="ECO:0000313" key="4">
    <source>
        <dbReference type="Proteomes" id="UP001364617"/>
    </source>
</evidence>
<comment type="caution">
    <text evidence="3">The sequence shown here is derived from an EMBL/GenBank/DDBJ whole genome shotgun (WGS) entry which is preliminary data.</text>
</comment>